<accession>A0ABW5MCL4</accession>
<keyword evidence="1" id="KW-0472">Membrane</keyword>
<gene>
    <name evidence="2" type="ORF">ACFSUS_26680</name>
</gene>
<evidence type="ECO:0008006" key="4">
    <source>
        <dbReference type="Google" id="ProtNLM"/>
    </source>
</evidence>
<keyword evidence="1" id="KW-0812">Transmembrane</keyword>
<sequence>MISSSATILPLLVAFGGLFVGIVCILIGWYLWYEGRDIRSSGLTVTAIVLEKFRKEDQGLMGEMINYYVRCSFQDATGLAREVDVSMRSRRWFQLSEGATTRLTYVPEELDESQPGSHFVWQLRGFAGITMIVFGIVTIAVCTVSRLLEWLNSQPVY</sequence>
<proteinExistence type="predicted"/>
<protein>
    <recommendedName>
        <fullName evidence="4">DUF3592 domain-containing protein</fullName>
    </recommendedName>
</protein>
<keyword evidence="3" id="KW-1185">Reference proteome</keyword>
<feature type="transmembrane region" description="Helical" evidence="1">
    <location>
        <begin position="6"/>
        <end position="32"/>
    </location>
</feature>
<dbReference type="Proteomes" id="UP001597469">
    <property type="component" value="Unassembled WGS sequence"/>
</dbReference>
<keyword evidence="1" id="KW-1133">Transmembrane helix</keyword>
<evidence type="ECO:0000313" key="3">
    <source>
        <dbReference type="Proteomes" id="UP001597469"/>
    </source>
</evidence>
<dbReference type="EMBL" id="JBHULN010000025">
    <property type="protein sequence ID" value="MFD2574249.1"/>
    <property type="molecule type" value="Genomic_DNA"/>
</dbReference>
<organism evidence="2 3">
    <name type="scientific">Spirosoma soli</name>
    <dbReference type="NCBI Taxonomy" id="1770529"/>
    <lineage>
        <taxon>Bacteria</taxon>
        <taxon>Pseudomonadati</taxon>
        <taxon>Bacteroidota</taxon>
        <taxon>Cytophagia</taxon>
        <taxon>Cytophagales</taxon>
        <taxon>Cytophagaceae</taxon>
        <taxon>Spirosoma</taxon>
    </lineage>
</organism>
<reference evidence="3" key="1">
    <citation type="journal article" date="2019" name="Int. J. Syst. Evol. Microbiol.">
        <title>The Global Catalogue of Microorganisms (GCM) 10K type strain sequencing project: providing services to taxonomists for standard genome sequencing and annotation.</title>
        <authorList>
            <consortium name="The Broad Institute Genomics Platform"/>
            <consortium name="The Broad Institute Genome Sequencing Center for Infectious Disease"/>
            <person name="Wu L."/>
            <person name="Ma J."/>
        </authorList>
    </citation>
    <scope>NUCLEOTIDE SEQUENCE [LARGE SCALE GENOMIC DNA]</scope>
    <source>
        <strain evidence="3">KCTC 42805</strain>
    </source>
</reference>
<evidence type="ECO:0000256" key="1">
    <source>
        <dbReference type="SAM" id="Phobius"/>
    </source>
</evidence>
<feature type="transmembrane region" description="Helical" evidence="1">
    <location>
        <begin position="126"/>
        <end position="148"/>
    </location>
</feature>
<dbReference type="RefSeq" id="WP_381527744.1">
    <property type="nucleotide sequence ID" value="NZ_JBHULN010000025.1"/>
</dbReference>
<comment type="caution">
    <text evidence="2">The sequence shown here is derived from an EMBL/GenBank/DDBJ whole genome shotgun (WGS) entry which is preliminary data.</text>
</comment>
<name>A0ABW5MCL4_9BACT</name>
<evidence type="ECO:0000313" key="2">
    <source>
        <dbReference type="EMBL" id="MFD2574249.1"/>
    </source>
</evidence>